<comment type="caution">
    <text evidence="4">The sequence shown here is derived from an EMBL/GenBank/DDBJ whole genome shotgun (WGS) entry which is preliminary data.</text>
</comment>
<evidence type="ECO:0000256" key="1">
    <source>
        <dbReference type="ARBA" id="ARBA00022679"/>
    </source>
</evidence>
<dbReference type="Gene3D" id="3.40.630.30">
    <property type="match status" value="1"/>
</dbReference>
<dbReference type="Proteomes" id="UP000267418">
    <property type="component" value="Unassembled WGS sequence"/>
</dbReference>
<dbReference type="PROSITE" id="PS51186">
    <property type="entry name" value="GNAT"/>
    <property type="match status" value="1"/>
</dbReference>
<evidence type="ECO:0000256" key="2">
    <source>
        <dbReference type="ARBA" id="ARBA00023315"/>
    </source>
</evidence>
<reference evidence="4 5" key="1">
    <citation type="submission" date="2018-12" db="EMBL/GenBank/DDBJ databases">
        <title>The genome of Variovorax gossypii DSM 100435.</title>
        <authorList>
            <person name="Gao J."/>
            <person name="Sun J."/>
        </authorList>
    </citation>
    <scope>NUCLEOTIDE SEQUENCE [LARGE SCALE GENOMIC DNA]</scope>
    <source>
        <strain evidence="4 5">DSM 100435</strain>
    </source>
</reference>
<proteinExistence type="predicted"/>
<organism evidence="4 5">
    <name type="scientific">Variovorax gossypii</name>
    <dbReference type="NCBI Taxonomy" id="1679495"/>
    <lineage>
        <taxon>Bacteria</taxon>
        <taxon>Pseudomonadati</taxon>
        <taxon>Pseudomonadota</taxon>
        <taxon>Betaproteobacteria</taxon>
        <taxon>Burkholderiales</taxon>
        <taxon>Comamonadaceae</taxon>
        <taxon>Variovorax</taxon>
    </lineage>
</organism>
<sequence length="204" mass="21895">MSITIVTDSFSRTYPRTVTSSEGSIVLRLMGAEDAGAVLAFAQALPAHDLLFLPRDITQPKVMSAWVRAIERGDIDSVLAVRDEAVLGCAAVIRDPHSWSSHVAELRVLAAPELRGSGLGHKLAREACALAIERGAEKLVARMTVDQRGAIAVFQALGFKPEALLGKHVKDRQGLTHDLVVLSQDVARFEAQMRAYGMGEALGG</sequence>
<evidence type="ECO:0000259" key="3">
    <source>
        <dbReference type="PROSITE" id="PS51186"/>
    </source>
</evidence>
<dbReference type="InterPro" id="IPR050832">
    <property type="entry name" value="Bact_Acetyltransf"/>
</dbReference>
<feature type="domain" description="N-acetyltransferase" evidence="3">
    <location>
        <begin position="25"/>
        <end position="187"/>
    </location>
</feature>
<dbReference type="EMBL" id="RXOE01000007">
    <property type="protein sequence ID" value="RTQ32198.1"/>
    <property type="molecule type" value="Genomic_DNA"/>
</dbReference>
<gene>
    <name evidence="4" type="ORF">EJP69_23295</name>
</gene>
<dbReference type="AlphaFoldDB" id="A0A3S0JTA1"/>
<evidence type="ECO:0000313" key="5">
    <source>
        <dbReference type="Proteomes" id="UP000267418"/>
    </source>
</evidence>
<dbReference type="Pfam" id="PF00583">
    <property type="entry name" value="Acetyltransf_1"/>
    <property type="match status" value="1"/>
</dbReference>
<protein>
    <submittedName>
        <fullName evidence="4">N-acetyltransferase</fullName>
    </submittedName>
</protein>
<dbReference type="InterPro" id="IPR016181">
    <property type="entry name" value="Acyl_CoA_acyltransferase"/>
</dbReference>
<dbReference type="InterPro" id="IPR000182">
    <property type="entry name" value="GNAT_dom"/>
</dbReference>
<evidence type="ECO:0000313" key="4">
    <source>
        <dbReference type="EMBL" id="RTQ32198.1"/>
    </source>
</evidence>
<dbReference type="SUPFAM" id="SSF55729">
    <property type="entry name" value="Acyl-CoA N-acyltransferases (Nat)"/>
    <property type="match status" value="1"/>
</dbReference>
<keyword evidence="5" id="KW-1185">Reference proteome</keyword>
<dbReference type="CDD" id="cd04301">
    <property type="entry name" value="NAT_SF"/>
    <property type="match status" value="1"/>
</dbReference>
<dbReference type="PANTHER" id="PTHR43877:SF1">
    <property type="entry name" value="ACETYLTRANSFERASE"/>
    <property type="match status" value="1"/>
</dbReference>
<keyword evidence="1 4" id="KW-0808">Transferase</keyword>
<name>A0A3S0JTA1_9BURK</name>
<accession>A0A3S0JTA1</accession>
<dbReference type="GO" id="GO:0016747">
    <property type="term" value="F:acyltransferase activity, transferring groups other than amino-acyl groups"/>
    <property type="evidence" value="ECO:0007669"/>
    <property type="project" value="InterPro"/>
</dbReference>
<keyword evidence="2" id="KW-0012">Acyltransferase</keyword>
<dbReference type="OrthoDB" id="8221829at2"/>
<dbReference type="PANTHER" id="PTHR43877">
    <property type="entry name" value="AMINOALKYLPHOSPHONATE N-ACETYLTRANSFERASE-RELATED-RELATED"/>
    <property type="match status" value="1"/>
</dbReference>
<dbReference type="RefSeq" id="WP_093304622.1">
    <property type="nucleotide sequence ID" value="NZ_RXOE01000007.1"/>
</dbReference>